<name>A0AAW1MKC7_POPJA</name>
<dbReference type="EMBL" id="JASPKY010000039">
    <property type="protein sequence ID" value="KAK9746473.1"/>
    <property type="molecule type" value="Genomic_DNA"/>
</dbReference>
<reference evidence="3 4" key="1">
    <citation type="journal article" date="2024" name="BMC Genomics">
        <title>De novo assembly and annotation of Popillia japonica's genome with initial clues to its potential as an invasive pest.</title>
        <authorList>
            <person name="Cucini C."/>
            <person name="Boschi S."/>
            <person name="Funari R."/>
            <person name="Cardaioli E."/>
            <person name="Iannotti N."/>
            <person name="Marturano G."/>
            <person name="Paoli F."/>
            <person name="Bruttini M."/>
            <person name="Carapelli A."/>
            <person name="Frati F."/>
            <person name="Nardi F."/>
        </authorList>
    </citation>
    <scope>NUCLEOTIDE SEQUENCE [LARGE SCALE GENOMIC DNA]</scope>
    <source>
        <strain evidence="3">DMR45628</strain>
    </source>
</reference>
<feature type="compositionally biased region" description="Basic and acidic residues" evidence="1">
    <location>
        <begin position="52"/>
        <end position="75"/>
    </location>
</feature>
<dbReference type="Pfam" id="PF21188">
    <property type="entry name" value="BRR2_plug"/>
    <property type="match status" value="1"/>
</dbReference>
<evidence type="ECO:0000313" key="3">
    <source>
        <dbReference type="EMBL" id="KAK9746473.1"/>
    </source>
</evidence>
<feature type="region of interest" description="Disordered" evidence="1">
    <location>
        <begin position="209"/>
        <end position="241"/>
    </location>
</feature>
<keyword evidence="4" id="KW-1185">Reference proteome</keyword>
<organism evidence="3 4">
    <name type="scientific">Popillia japonica</name>
    <name type="common">Japanese beetle</name>
    <dbReference type="NCBI Taxonomy" id="7064"/>
    <lineage>
        <taxon>Eukaryota</taxon>
        <taxon>Metazoa</taxon>
        <taxon>Ecdysozoa</taxon>
        <taxon>Arthropoda</taxon>
        <taxon>Hexapoda</taxon>
        <taxon>Insecta</taxon>
        <taxon>Pterygota</taxon>
        <taxon>Neoptera</taxon>
        <taxon>Endopterygota</taxon>
        <taxon>Coleoptera</taxon>
        <taxon>Polyphaga</taxon>
        <taxon>Scarabaeiformia</taxon>
        <taxon>Scarabaeidae</taxon>
        <taxon>Rutelinae</taxon>
        <taxon>Popillia</taxon>
    </lineage>
</organism>
<gene>
    <name evidence="3" type="ORF">QE152_g6025</name>
</gene>
<feature type="domain" description="Pre-mRNA-splicing helicase BRR2-like plug" evidence="2">
    <location>
        <begin position="109"/>
        <end position="175"/>
    </location>
</feature>
<evidence type="ECO:0000259" key="2">
    <source>
        <dbReference type="Pfam" id="PF21188"/>
    </source>
</evidence>
<feature type="compositionally biased region" description="Acidic residues" evidence="1">
    <location>
        <begin position="209"/>
        <end position="235"/>
    </location>
</feature>
<feature type="region of interest" description="Disordered" evidence="1">
    <location>
        <begin position="50"/>
        <end position="75"/>
    </location>
</feature>
<evidence type="ECO:0000313" key="4">
    <source>
        <dbReference type="Proteomes" id="UP001458880"/>
    </source>
</evidence>
<dbReference type="Proteomes" id="UP001458880">
    <property type="component" value="Unassembled WGS sequence"/>
</dbReference>
<comment type="caution">
    <text evidence="3">The sequence shown here is derived from an EMBL/GenBank/DDBJ whole genome shotgun (WGS) entry which is preliminary data.</text>
</comment>
<protein>
    <recommendedName>
        <fullName evidence="2">Pre-mRNA-splicing helicase BRR2-like plug domain-containing protein</fullName>
    </recommendedName>
</protein>
<sequence length="272" mass="30913">MADAAARQLQYEYKANSNLVLQADVRLIERRSRDEATGEVMSLVGKLSGTRMGDRAQRTRPGKAEERKVKRQKRDEAQYDFARMKGATLLSEGVDEMVGIIYRPKTQETRQTYEVLLSFLQEALGDQPRDILCGAADEVLAVLKNDRLKEKEKKKETETLIGPLAEERFALLVNLGKKITDFGNEESKAANVGEENIDETYGINVQFEESEEEDDEDMYGEVREEMDDEEGEEAKDDGAIHAENLGGVEEMKKEKSLHPLDIDAYWLNRYIP</sequence>
<accession>A0AAW1MKC7</accession>
<dbReference type="InterPro" id="IPR048863">
    <property type="entry name" value="BRR2_plug"/>
</dbReference>
<dbReference type="AlphaFoldDB" id="A0AAW1MKC7"/>
<evidence type="ECO:0000256" key="1">
    <source>
        <dbReference type="SAM" id="MobiDB-lite"/>
    </source>
</evidence>
<proteinExistence type="predicted"/>